<dbReference type="AlphaFoldDB" id="T0LAS3"/>
<comment type="caution">
    <text evidence="2">The sequence shown here is derived from an EMBL/GenBank/DDBJ whole genome shotgun (WGS) entry which is preliminary data.</text>
</comment>
<dbReference type="Proteomes" id="UP000015530">
    <property type="component" value="Unassembled WGS sequence"/>
</dbReference>
<keyword evidence="1" id="KW-0472">Membrane</keyword>
<evidence type="ECO:0000313" key="3">
    <source>
        <dbReference type="Proteomes" id="UP000015530"/>
    </source>
</evidence>
<reference evidence="3" key="1">
    <citation type="journal article" date="2013" name="Mol. Plant Microbe Interact.">
        <title>Global aspects of pacC regulation of pathogenicity genes in Colletotrichum gloeosporioides as revealed by transcriptome analysis.</title>
        <authorList>
            <person name="Alkan N."/>
            <person name="Meng X."/>
            <person name="Friedlander G."/>
            <person name="Reuveni E."/>
            <person name="Sukno S."/>
            <person name="Sherman A."/>
            <person name="Thon M."/>
            <person name="Fluhr R."/>
            <person name="Prusky D."/>
        </authorList>
    </citation>
    <scope>NUCLEOTIDE SEQUENCE [LARGE SCALE GENOMIC DNA]</scope>
    <source>
        <strain evidence="3">Cg-14</strain>
    </source>
</reference>
<proteinExistence type="predicted"/>
<dbReference type="OrthoDB" id="4851591at2759"/>
<protein>
    <submittedName>
        <fullName evidence="2">Uncharacterized protein</fullName>
    </submittedName>
</protein>
<evidence type="ECO:0000256" key="1">
    <source>
        <dbReference type="SAM" id="Phobius"/>
    </source>
</evidence>
<organism evidence="2 3">
    <name type="scientific">Colletotrichum gloeosporioides (strain Cg-14)</name>
    <name type="common">Anthracnose fungus</name>
    <name type="synonym">Glomerella cingulata</name>
    <dbReference type="NCBI Taxonomy" id="1237896"/>
    <lineage>
        <taxon>Eukaryota</taxon>
        <taxon>Fungi</taxon>
        <taxon>Dikarya</taxon>
        <taxon>Ascomycota</taxon>
        <taxon>Pezizomycotina</taxon>
        <taxon>Sordariomycetes</taxon>
        <taxon>Hypocreomycetidae</taxon>
        <taxon>Glomerellales</taxon>
        <taxon>Glomerellaceae</taxon>
        <taxon>Colletotrichum</taxon>
        <taxon>Colletotrichum gloeosporioides species complex</taxon>
    </lineage>
</organism>
<evidence type="ECO:0000313" key="2">
    <source>
        <dbReference type="EMBL" id="EQB48851.1"/>
    </source>
</evidence>
<accession>T0LAS3</accession>
<name>T0LAS3_COLGC</name>
<gene>
    <name evidence="2" type="ORF">CGLO_11874</name>
</gene>
<dbReference type="EMBL" id="AMYD01002509">
    <property type="protein sequence ID" value="EQB48851.1"/>
    <property type="molecule type" value="Genomic_DNA"/>
</dbReference>
<dbReference type="HOGENOM" id="CLU_2922490_0_0_1"/>
<keyword evidence="1" id="KW-0812">Transmembrane</keyword>
<sequence length="61" mass="6916">MAFDALELWRDLVTAYSQCRFTRPEDKLYAFSGIAKLFQEAKAVISILGAFLVLGIGRWAF</sequence>
<feature type="transmembrane region" description="Helical" evidence="1">
    <location>
        <begin position="43"/>
        <end position="60"/>
    </location>
</feature>
<keyword evidence="1" id="KW-1133">Transmembrane helix</keyword>